<dbReference type="SUPFAM" id="SSF52540">
    <property type="entry name" value="P-loop containing nucleoside triphosphate hydrolases"/>
    <property type="match status" value="1"/>
</dbReference>
<keyword evidence="4" id="KW-1185">Reference proteome</keyword>
<evidence type="ECO:0000256" key="1">
    <source>
        <dbReference type="SAM" id="MobiDB-lite"/>
    </source>
</evidence>
<dbReference type="Pfam" id="PF05872">
    <property type="entry name" value="HerA_C"/>
    <property type="match status" value="1"/>
</dbReference>
<dbReference type="InterPro" id="IPR027417">
    <property type="entry name" value="P-loop_NTPase"/>
</dbReference>
<gene>
    <name evidence="3" type="ORF">CHX27_06850</name>
</gene>
<protein>
    <submittedName>
        <fullName evidence="3">ATPase</fullName>
    </submittedName>
</protein>
<evidence type="ECO:0000313" key="4">
    <source>
        <dbReference type="Proteomes" id="UP000216035"/>
    </source>
</evidence>
<dbReference type="RefSeq" id="WP_094486022.1">
    <property type="nucleotide sequence ID" value="NZ_NOXX01000187.1"/>
</dbReference>
<sequence length="499" mass="55100">MSNQDFIQTIQTGYTFKGAAIQIGAGIFLGEVLSEAAVQIPLKTFNRHGLIAGATGTGKTKTIQVLCEQLSAQSVPVLMMDIKGDFSGIAVPGEAKDFIVERHSKLGIPFQPNGFPVEFLTLSENTGLPLRATVSEFGPVLFSRILDLNDTQAGVVSVIFKYCDDQKWGLIDLQDFKKVLQFITEEGKEEIEASYGKIAASTTGTILRKIIELEQQGGTSFFGEVSFDVNDLMRHDETGRGIINILRLQDIQDKPKLFSTFMLSLLAELYQNLPERGDLDQPELVLFIDEAHLIFNEASKTLLDQIETIIKLIRSKGVGIFFITQNPTDIPAAVLAQLGLKIQHALRAFTANDRKAIKATAENYPETHFYDTAEMLTQLGIGEAFVTALNEKGIPTPLVATMLRAPESRMNVLTDSELVSLASQSKLIAKYRDRIESESAYEILEKRLQQAQETVEEPQSKRAESTNEPMSQTTKSVIKVLTSATFIRGAFSILSKILK</sequence>
<comment type="caution">
    <text evidence="3">The sequence shown here is derived from an EMBL/GenBank/DDBJ whole genome shotgun (WGS) entry which is preliminary data.</text>
</comment>
<dbReference type="Gene3D" id="3.40.50.300">
    <property type="entry name" value="P-loop containing nucleotide triphosphate hydrolases"/>
    <property type="match status" value="2"/>
</dbReference>
<dbReference type="OrthoDB" id="9758751at2"/>
<dbReference type="Proteomes" id="UP000216035">
    <property type="component" value="Unassembled WGS sequence"/>
</dbReference>
<feature type="domain" description="Helicase HerA-like C-terminal" evidence="2">
    <location>
        <begin position="34"/>
        <end position="475"/>
    </location>
</feature>
<dbReference type="PANTHER" id="PTHR30121">
    <property type="entry name" value="UNCHARACTERIZED PROTEIN YJGR-RELATED"/>
    <property type="match status" value="1"/>
</dbReference>
<dbReference type="InterPro" id="IPR033186">
    <property type="entry name" value="HerA_C"/>
</dbReference>
<evidence type="ECO:0000259" key="2">
    <source>
        <dbReference type="Pfam" id="PF05872"/>
    </source>
</evidence>
<reference evidence="3 4" key="1">
    <citation type="submission" date="2017-07" db="EMBL/GenBank/DDBJ databases">
        <title>Flavobacterium cyanobacteriorum sp. nov., isolated from cyanobacterial aggregates in a eutrophic lake.</title>
        <authorList>
            <person name="Cai H."/>
        </authorList>
    </citation>
    <scope>NUCLEOTIDE SEQUENCE [LARGE SCALE GENOMIC DNA]</scope>
    <source>
        <strain evidence="3 4">TH167</strain>
    </source>
</reference>
<dbReference type="InterPro" id="IPR051162">
    <property type="entry name" value="T4SS_component"/>
</dbReference>
<dbReference type="EMBL" id="NOXX01000187">
    <property type="protein sequence ID" value="OYQ45081.1"/>
    <property type="molecule type" value="Genomic_DNA"/>
</dbReference>
<feature type="region of interest" description="Disordered" evidence="1">
    <location>
        <begin position="452"/>
        <end position="471"/>
    </location>
</feature>
<proteinExistence type="predicted"/>
<evidence type="ECO:0000313" key="3">
    <source>
        <dbReference type="EMBL" id="OYQ45081.1"/>
    </source>
</evidence>
<organism evidence="3 4">
    <name type="scientific">Flavobacterium aurantiibacter</name>
    <dbReference type="NCBI Taxonomy" id="2023067"/>
    <lineage>
        <taxon>Bacteria</taxon>
        <taxon>Pseudomonadati</taxon>
        <taxon>Bacteroidota</taxon>
        <taxon>Flavobacteriia</taxon>
        <taxon>Flavobacteriales</taxon>
        <taxon>Flavobacteriaceae</taxon>
        <taxon>Flavobacterium</taxon>
    </lineage>
</organism>
<dbReference type="PANTHER" id="PTHR30121:SF6">
    <property type="entry name" value="SLR6007 PROTEIN"/>
    <property type="match status" value="1"/>
</dbReference>
<name>A0A255ZUJ9_9FLAO</name>
<accession>A0A255ZUJ9</accession>
<dbReference type="AlphaFoldDB" id="A0A255ZUJ9"/>